<dbReference type="AlphaFoldDB" id="M1N6J3"/>
<feature type="transmembrane region" description="Helical" evidence="1">
    <location>
        <begin position="120"/>
        <end position="142"/>
    </location>
</feature>
<dbReference type="RefSeq" id="WP_015395334.1">
    <property type="nucleotide sequence ID" value="NC_020291.1"/>
</dbReference>
<organism evidence="2 3">
    <name type="scientific">Clostridium saccharoperbutylacetonicum N1-4(HMT)</name>
    <dbReference type="NCBI Taxonomy" id="931276"/>
    <lineage>
        <taxon>Bacteria</taxon>
        <taxon>Bacillati</taxon>
        <taxon>Bacillota</taxon>
        <taxon>Clostridia</taxon>
        <taxon>Eubacteriales</taxon>
        <taxon>Clostridiaceae</taxon>
        <taxon>Clostridium</taxon>
    </lineage>
</organism>
<gene>
    <name evidence="2" type="ORF">Cspa_c52820</name>
</gene>
<feature type="transmembrane region" description="Helical" evidence="1">
    <location>
        <begin position="44"/>
        <end position="68"/>
    </location>
</feature>
<dbReference type="Pfam" id="PF04854">
    <property type="entry name" value="DUF624"/>
    <property type="match status" value="1"/>
</dbReference>
<keyword evidence="3" id="KW-1185">Reference proteome</keyword>
<dbReference type="STRING" id="36745.CLSAP_50280"/>
<evidence type="ECO:0000313" key="2">
    <source>
        <dbReference type="EMBL" id="AGF59027.1"/>
    </source>
</evidence>
<feature type="transmembrane region" description="Helical" evidence="1">
    <location>
        <begin position="89"/>
        <end position="108"/>
    </location>
</feature>
<keyword evidence="1" id="KW-0812">Transmembrane</keyword>
<dbReference type="Proteomes" id="UP000011728">
    <property type="component" value="Chromosome"/>
</dbReference>
<dbReference type="HOGENOM" id="CLU_081578_0_0_9"/>
<name>M1N6J3_9CLOT</name>
<dbReference type="InterPro" id="IPR006938">
    <property type="entry name" value="DUF624"/>
</dbReference>
<evidence type="ECO:0000256" key="1">
    <source>
        <dbReference type="SAM" id="Phobius"/>
    </source>
</evidence>
<dbReference type="eggNOG" id="COG5578">
    <property type="taxonomic scope" value="Bacteria"/>
</dbReference>
<sequence>MRLFFFDYNREGPGVSKDAPPKEGMALFWNIFLREFTSLFKLNLLFIITCIPIVTIGPAIGAMTAVTIKMVQDKPSDLYYDFKEAIKKNWKSSFVIFIFQIIFVVILSKSLIFCVRSEGLIYNIIISILVIAGILFGIWSIYIYPMSVSVNLTLREMFKNSFLLSIIYVKYSIITLIICMGLLEASAVFLPFNLLAILFCTFSFVSFFCSFCAWSGIKKYIIKTEK</sequence>
<keyword evidence="1" id="KW-0472">Membrane</keyword>
<feature type="transmembrane region" description="Helical" evidence="1">
    <location>
        <begin position="162"/>
        <end position="183"/>
    </location>
</feature>
<reference evidence="2 3" key="1">
    <citation type="submission" date="2013-02" db="EMBL/GenBank/DDBJ databases">
        <title>Genome sequence of Clostridium saccharoperbutylacetonicum N1-4(HMT).</title>
        <authorList>
            <person name="Poehlein A."/>
            <person name="Daniel R."/>
        </authorList>
    </citation>
    <scope>NUCLEOTIDE SEQUENCE [LARGE SCALE GENOMIC DNA]</scope>
    <source>
        <strain evidence="3">N1-4(HMT)</strain>
    </source>
</reference>
<proteinExistence type="predicted"/>
<evidence type="ECO:0000313" key="3">
    <source>
        <dbReference type="Proteomes" id="UP000011728"/>
    </source>
</evidence>
<accession>M1N6J3</accession>
<dbReference type="KEGG" id="csr:Cspa_c52820"/>
<dbReference type="OrthoDB" id="1852280at2"/>
<dbReference type="PATRIC" id="fig|931276.5.peg.5338"/>
<dbReference type="EMBL" id="CP004121">
    <property type="protein sequence ID" value="AGF59027.1"/>
    <property type="molecule type" value="Genomic_DNA"/>
</dbReference>
<keyword evidence="1" id="KW-1133">Transmembrane helix</keyword>
<protein>
    <submittedName>
        <fullName evidence="2">Uncharacterized protein</fullName>
    </submittedName>
</protein>
<feature type="transmembrane region" description="Helical" evidence="1">
    <location>
        <begin position="195"/>
        <end position="217"/>
    </location>
</feature>